<accession>Q7URX0</accession>
<dbReference type="STRING" id="243090.RB5407"/>
<gene>
    <name evidence="1" type="ordered locus">RB5407</name>
</gene>
<evidence type="ECO:0000313" key="1">
    <source>
        <dbReference type="EMBL" id="CAD74217.1"/>
    </source>
</evidence>
<dbReference type="AlphaFoldDB" id="Q7URX0"/>
<dbReference type="KEGG" id="rba:RB5407"/>
<dbReference type="HOGENOM" id="CLU_2719631_0_0_0"/>
<name>Q7URX0_RHOBA</name>
<protein>
    <submittedName>
        <fullName evidence="1">Uncharacterized protein</fullName>
    </submittedName>
</protein>
<dbReference type="EMBL" id="BX294142">
    <property type="protein sequence ID" value="CAD74217.1"/>
    <property type="molecule type" value="Genomic_DNA"/>
</dbReference>
<dbReference type="EnsemblBacteria" id="CAD74217">
    <property type="protein sequence ID" value="CAD74217"/>
    <property type="gene ID" value="RB5407"/>
</dbReference>
<proteinExistence type="predicted"/>
<dbReference type="InParanoid" id="Q7URX0"/>
<evidence type="ECO:0000313" key="2">
    <source>
        <dbReference type="Proteomes" id="UP000001025"/>
    </source>
</evidence>
<dbReference type="Proteomes" id="UP000001025">
    <property type="component" value="Chromosome"/>
</dbReference>
<sequence>MEPKHRKHLRTPETISSRDDLVDQCFASGWTGETSRQPSVIRKSGREVYSHFTETFFSLWQHLLAKQSRRPG</sequence>
<organism evidence="1 2">
    <name type="scientific">Rhodopirellula baltica (strain DSM 10527 / NCIMB 13988 / SH1)</name>
    <dbReference type="NCBI Taxonomy" id="243090"/>
    <lineage>
        <taxon>Bacteria</taxon>
        <taxon>Pseudomonadati</taxon>
        <taxon>Planctomycetota</taxon>
        <taxon>Planctomycetia</taxon>
        <taxon>Pirellulales</taxon>
        <taxon>Pirellulaceae</taxon>
        <taxon>Rhodopirellula</taxon>
    </lineage>
</organism>
<keyword evidence="2" id="KW-1185">Reference proteome</keyword>
<reference evidence="1 2" key="1">
    <citation type="journal article" date="2003" name="Proc. Natl. Acad. Sci. U.S.A.">
        <title>Complete genome sequence of the marine planctomycete Pirellula sp. strain 1.</title>
        <authorList>
            <person name="Gloeckner F.O."/>
            <person name="Kube M."/>
            <person name="Bauer M."/>
            <person name="Teeling H."/>
            <person name="Lombardot T."/>
            <person name="Ludwig W."/>
            <person name="Gade D."/>
            <person name="Beck A."/>
            <person name="Borzym K."/>
            <person name="Heitmann K."/>
            <person name="Rabus R."/>
            <person name="Schlesner H."/>
            <person name="Amann R."/>
            <person name="Reinhardt R."/>
        </authorList>
    </citation>
    <scope>NUCLEOTIDE SEQUENCE [LARGE SCALE GENOMIC DNA]</scope>
    <source>
        <strain evidence="2">DSM 10527 / NCIMB 13988 / SH1</strain>
    </source>
</reference>